<accession>A0ABQ3B0R1</accession>
<keyword evidence="3" id="KW-1185">Reference proteome</keyword>
<evidence type="ECO:0000313" key="3">
    <source>
        <dbReference type="Proteomes" id="UP000601597"/>
    </source>
</evidence>
<proteinExistence type="predicted"/>
<comment type="caution">
    <text evidence="2">The sequence shown here is derived from an EMBL/GenBank/DDBJ whole genome shotgun (WGS) entry which is preliminary data.</text>
</comment>
<feature type="region of interest" description="Disordered" evidence="1">
    <location>
        <begin position="1"/>
        <end position="35"/>
    </location>
</feature>
<dbReference type="EMBL" id="BMXV01000003">
    <property type="protein sequence ID" value="GGY69994.1"/>
    <property type="molecule type" value="Genomic_DNA"/>
</dbReference>
<gene>
    <name evidence="2" type="ORF">GCM10007071_16140</name>
</gene>
<evidence type="ECO:0000313" key="2">
    <source>
        <dbReference type="EMBL" id="GGY69994.1"/>
    </source>
</evidence>
<sequence length="56" mass="5775">MVGNLHGMAPDKATEDPAVLSDNDRDTVSVVNPGRSGAAGYADAMAVDWCAVQATR</sequence>
<evidence type="ECO:0000256" key="1">
    <source>
        <dbReference type="SAM" id="MobiDB-lite"/>
    </source>
</evidence>
<reference evidence="3" key="1">
    <citation type="journal article" date="2019" name="Int. J. Syst. Evol. Microbiol.">
        <title>The Global Catalogue of Microorganisms (GCM) 10K type strain sequencing project: providing services to taxonomists for standard genome sequencing and annotation.</title>
        <authorList>
            <consortium name="The Broad Institute Genomics Platform"/>
            <consortium name="The Broad Institute Genome Sequencing Center for Infectious Disease"/>
            <person name="Wu L."/>
            <person name="Ma J."/>
        </authorList>
    </citation>
    <scope>NUCLEOTIDE SEQUENCE [LARGE SCALE GENOMIC DNA]</scope>
    <source>
        <strain evidence="3">KCTC 22280</strain>
    </source>
</reference>
<name>A0ABQ3B0R1_9GAMM</name>
<protein>
    <submittedName>
        <fullName evidence="2">Uncharacterized protein</fullName>
    </submittedName>
</protein>
<dbReference type="Proteomes" id="UP000601597">
    <property type="component" value="Unassembled WGS sequence"/>
</dbReference>
<organism evidence="2 3">
    <name type="scientific">Marinobacter zhanjiangensis</name>
    <dbReference type="NCBI Taxonomy" id="578215"/>
    <lineage>
        <taxon>Bacteria</taxon>
        <taxon>Pseudomonadati</taxon>
        <taxon>Pseudomonadota</taxon>
        <taxon>Gammaproteobacteria</taxon>
        <taxon>Pseudomonadales</taxon>
        <taxon>Marinobacteraceae</taxon>
        <taxon>Marinobacter</taxon>
    </lineage>
</organism>